<accession>A0AAE8YW56</accession>
<evidence type="ECO:0000313" key="2">
    <source>
        <dbReference type="EMBL" id="UGO54837.1"/>
    </source>
</evidence>
<keyword evidence="1" id="KW-1133">Transmembrane helix</keyword>
<keyword evidence="1" id="KW-0472">Membrane</keyword>
<evidence type="ECO:0000313" key="3">
    <source>
        <dbReference type="Proteomes" id="UP000827692"/>
    </source>
</evidence>
<protein>
    <submittedName>
        <fullName evidence="2">Uncharacterized protein</fullName>
    </submittedName>
</protein>
<dbReference type="Proteomes" id="UP000827692">
    <property type="component" value="Segment"/>
</dbReference>
<keyword evidence="1" id="KW-0812">Transmembrane</keyword>
<sequence length="44" mass="5226">MILYVYIYFVDCLLILCCLNFALNLRRLKFDNTGKQKITNSTFC</sequence>
<organism evidence="2 3">
    <name type="scientific">Escherichia phage JLBYU16</name>
    <dbReference type="NCBI Taxonomy" id="2894738"/>
    <lineage>
        <taxon>Viruses</taxon>
        <taxon>Duplodnaviria</taxon>
        <taxon>Heunggongvirae</taxon>
        <taxon>Uroviricota</taxon>
        <taxon>Caudoviricetes</taxon>
        <taxon>Drexlerviridae</taxon>
        <taxon>Tempevirinae</taxon>
        <taxon>Warwickvirus</taxon>
        <taxon>Warwickvirus JLBYU16</taxon>
    </lineage>
</organism>
<gene>
    <name evidence="2" type="ORF">JLBYU16_79</name>
</gene>
<reference evidence="2 3" key="1">
    <citation type="submission" date="2021-09" db="EMBL/GenBank/DDBJ databases">
        <authorList>
            <person name="Lewis J.M."/>
            <person name="Brown D.E."/>
            <person name="Hales J.R."/>
            <person name="Hansen B.R."/>
            <person name="Janda K.E."/>
            <person name="Kotter D.B."/>
            <person name="McCleary W.R."/>
        </authorList>
    </citation>
    <scope>NUCLEOTIDE SEQUENCE [LARGE SCALE GENOMIC DNA]</scope>
</reference>
<dbReference type="EMBL" id="OK272471">
    <property type="protein sequence ID" value="UGO54837.1"/>
    <property type="molecule type" value="Genomic_DNA"/>
</dbReference>
<feature type="transmembrane region" description="Helical" evidence="1">
    <location>
        <begin position="6"/>
        <end position="25"/>
    </location>
</feature>
<keyword evidence="3" id="KW-1185">Reference proteome</keyword>
<proteinExistence type="predicted"/>
<evidence type="ECO:0000256" key="1">
    <source>
        <dbReference type="SAM" id="Phobius"/>
    </source>
</evidence>
<name>A0AAE8YW56_9CAUD</name>